<sequence length="127" mass="14250">MDRVTKKRCEKSMRIGNARILVNVSDTENPISDRTIKIQVINGSLYVALEENGQMKQYESFRGQLEENQSKGDQQYGSHGEIRHNVQQSGIQIGIQKGKRSSATTDLVSSIVKKDKRKGIVSSVKKD</sequence>
<evidence type="ECO:0000313" key="2">
    <source>
        <dbReference type="Proteomes" id="UP001055879"/>
    </source>
</evidence>
<evidence type="ECO:0000313" key="1">
    <source>
        <dbReference type="EMBL" id="KAI3770499.1"/>
    </source>
</evidence>
<reference evidence="1 2" key="2">
    <citation type="journal article" date="2022" name="Mol. Ecol. Resour.">
        <title>The genomes of chicory, endive, great burdock and yacon provide insights into Asteraceae paleo-polyploidization history and plant inulin production.</title>
        <authorList>
            <person name="Fan W."/>
            <person name="Wang S."/>
            <person name="Wang H."/>
            <person name="Wang A."/>
            <person name="Jiang F."/>
            <person name="Liu H."/>
            <person name="Zhao H."/>
            <person name="Xu D."/>
            <person name="Zhang Y."/>
        </authorList>
    </citation>
    <scope>NUCLEOTIDE SEQUENCE [LARGE SCALE GENOMIC DNA]</scope>
    <source>
        <strain evidence="2">cv. Niubang</strain>
    </source>
</reference>
<dbReference type="Proteomes" id="UP001055879">
    <property type="component" value="Linkage Group LG01"/>
</dbReference>
<comment type="caution">
    <text evidence="1">The sequence shown here is derived from an EMBL/GenBank/DDBJ whole genome shotgun (WGS) entry which is preliminary data.</text>
</comment>
<protein>
    <submittedName>
        <fullName evidence="1">Uncharacterized protein</fullName>
    </submittedName>
</protein>
<keyword evidence="2" id="KW-1185">Reference proteome</keyword>
<name>A0ACB9FGN6_ARCLA</name>
<gene>
    <name evidence="1" type="ORF">L6452_01633</name>
</gene>
<proteinExistence type="predicted"/>
<reference evidence="2" key="1">
    <citation type="journal article" date="2022" name="Mol. Ecol. Resour.">
        <title>The genomes of chicory, endive, great burdock and yacon provide insights into Asteraceae palaeo-polyploidization history and plant inulin production.</title>
        <authorList>
            <person name="Fan W."/>
            <person name="Wang S."/>
            <person name="Wang H."/>
            <person name="Wang A."/>
            <person name="Jiang F."/>
            <person name="Liu H."/>
            <person name="Zhao H."/>
            <person name="Xu D."/>
            <person name="Zhang Y."/>
        </authorList>
    </citation>
    <scope>NUCLEOTIDE SEQUENCE [LARGE SCALE GENOMIC DNA]</scope>
    <source>
        <strain evidence="2">cv. Niubang</strain>
    </source>
</reference>
<accession>A0ACB9FGN6</accession>
<dbReference type="EMBL" id="CM042047">
    <property type="protein sequence ID" value="KAI3770499.1"/>
    <property type="molecule type" value="Genomic_DNA"/>
</dbReference>
<organism evidence="1 2">
    <name type="scientific">Arctium lappa</name>
    <name type="common">Greater burdock</name>
    <name type="synonym">Lappa major</name>
    <dbReference type="NCBI Taxonomy" id="4217"/>
    <lineage>
        <taxon>Eukaryota</taxon>
        <taxon>Viridiplantae</taxon>
        <taxon>Streptophyta</taxon>
        <taxon>Embryophyta</taxon>
        <taxon>Tracheophyta</taxon>
        <taxon>Spermatophyta</taxon>
        <taxon>Magnoliopsida</taxon>
        <taxon>eudicotyledons</taxon>
        <taxon>Gunneridae</taxon>
        <taxon>Pentapetalae</taxon>
        <taxon>asterids</taxon>
        <taxon>campanulids</taxon>
        <taxon>Asterales</taxon>
        <taxon>Asteraceae</taxon>
        <taxon>Carduoideae</taxon>
        <taxon>Cardueae</taxon>
        <taxon>Arctiinae</taxon>
        <taxon>Arctium</taxon>
    </lineage>
</organism>